<reference evidence="8" key="1">
    <citation type="submission" date="2023-04" db="EMBL/GenBank/DDBJ databases">
        <title>Black Yeasts Isolated from many extreme environments.</title>
        <authorList>
            <person name="Coleine C."/>
            <person name="Stajich J.E."/>
            <person name="Selbmann L."/>
        </authorList>
    </citation>
    <scope>NUCLEOTIDE SEQUENCE</scope>
    <source>
        <strain evidence="8">CCFEE 5312</strain>
    </source>
</reference>
<feature type="transmembrane region" description="Helical" evidence="6">
    <location>
        <begin position="72"/>
        <end position="91"/>
    </location>
</feature>
<feature type="transmembrane region" description="Helical" evidence="6">
    <location>
        <begin position="306"/>
        <end position="325"/>
    </location>
</feature>
<protein>
    <recommendedName>
        <fullName evidence="7">Major facilitator superfamily (MFS) profile domain-containing protein</fullName>
    </recommendedName>
</protein>
<feature type="transmembrane region" description="Helical" evidence="6">
    <location>
        <begin position="197"/>
        <end position="221"/>
    </location>
</feature>
<feature type="region of interest" description="Disordered" evidence="5">
    <location>
        <begin position="525"/>
        <end position="574"/>
    </location>
</feature>
<comment type="caution">
    <text evidence="8">The sequence shown here is derived from an EMBL/GenBank/DDBJ whole genome shotgun (WGS) entry which is preliminary data.</text>
</comment>
<dbReference type="EMBL" id="JAWDJX010000013">
    <property type="protein sequence ID" value="KAK3054024.1"/>
    <property type="molecule type" value="Genomic_DNA"/>
</dbReference>
<feature type="transmembrane region" description="Helical" evidence="6">
    <location>
        <begin position="345"/>
        <end position="366"/>
    </location>
</feature>
<evidence type="ECO:0000256" key="2">
    <source>
        <dbReference type="ARBA" id="ARBA00022692"/>
    </source>
</evidence>
<keyword evidence="4 6" id="KW-0472">Membrane</keyword>
<dbReference type="Gene3D" id="1.20.1250.20">
    <property type="entry name" value="MFS general substrate transporter like domains"/>
    <property type="match status" value="1"/>
</dbReference>
<feature type="transmembrane region" description="Helical" evidence="6">
    <location>
        <begin position="413"/>
        <end position="433"/>
    </location>
</feature>
<dbReference type="InterPro" id="IPR011701">
    <property type="entry name" value="MFS"/>
</dbReference>
<dbReference type="SUPFAM" id="SSF103473">
    <property type="entry name" value="MFS general substrate transporter"/>
    <property type="match status" value="1"/>
</dbReference>
<dbReference type="Proteomes" id="UP001271007">
    <property type="component" value="Unassembled WGS sequence"/>
</dbReference>
<dbReference type="PANTHER" id="PTHR23502:SF3">
    <property type="entry name" value="MAJOR FACILITATOR SUPERFAMILY (MFS) PROFILE DOMAIN-CONTAINING PROTEIN-RELATED"/>
    <property type="match status" value="1"/>
</dbReference>
<dbReference type="PANTHER" id="PTHR23502">
    <property type="entry name" value="MAJOR FACILITATOR SUPERFAMILY"/>
    <property type="match status" value="1"/>
</dbReference>
<dbReference type="GO" id="GO:0022857">
    <property type="term" value="F:transmembrane transporter activity"/>
    <property type="evidence" value="ECO:0007669"/>
    <property type="project" value="InterPro"/>
</dbReference>
<dbReference type="GO" id="GO:0005886">
    <property type="term" value="C:plasma membrane"/>
    <property type="evidence" value="ECO:0007669"/>
    <property type="project" value="TreeGrafter"/>
</dbReference>
<dbReference type="InterPro" id="IPR020846">
    <property type="entry name" value="MFS_dom"/>
</dbReference>
<feature type="compositionally biased region" description="Low complexity" evidence="5">
    <location>
        <begin position="544"/>
        <end position="560"/>
    </location>
</feature>
<feature type="transmembrane region" description="Helical" evidence="6">
    <location>
        <begin position="227"/>
        <end position="245"/>
    </location>
</feature>
<feature type="compositionally biased region" description="Basic and acidic residues" evidence="5">
    <location>
        <begin position="525"/>
        <end position="543"/>
    </location>
</feature>
<keyword evidence="3 6" id="KW-1133">Transmembrane helix</keyword>
<dbReference type="PROSITE" id="PS50850">
    <property type="entry name" value="MFS"/>
    <property type="match status" value="1"/>
</dbReference>
<organism evidence="8 9">
    <name type="scientific">Extremus antarcticus</name>
    <dbReference type="NCBI Taxonomy" id="702011"/>
    <lineage>
        <taxon>Eukaryota</taxon>
        <taxon>Fungi</taxon>
        <taxon>Dikarya</taxon>
        <taxon>Ascomycota</taxon>
        <taxon>Pezizomycotina</taxon>
        <taxon>Dothideomycetes</taxon>
        <taxon>Dothideomycetidae</taxon>
        <taxon>Mycosphaerellales</taxon>
        <taxon>Extremaceae</taxon>
        <taxon>Extremus</taxon>
    </lineage>
</organism>
<feature type="transmembrane region" description="Helical" evidence="6">
    <location>
        <begin position="112"/>
        <end position="131"/>
    </location>
</feature>
<feature type="compositionally biased region" description="Polar residues" evidence="5">
    <location>
        <begin position="9"/>
        <end position="24"/>
    </location>
</feature>
<evidence type="ECO:0000259" key="7">
    <source>
        <dbReference type="PROSITE" id="PS50850"/>
    </source>
</evidence>
<evidence type="ECO:0000256" key="1">
    <source>
        <dbReference type="ARBA" id="ARBA00004141"/>
    </source>
</evidence>
<comment type="subcellular location">
    <subcellularLocation>
        <location evidence="1">Membrane</location>
        <topology evidence="1">Multi-pass membrane protein</topology>
    </subcellularLocation>
</comment>
<feature type="transmembrane region" description="Helical" evidence="6">
    <location>
        <begin position="488"/>
        <end position="507"/>
    </location>
</feature>
<name>A0AAJ0GA32_9PEZI</name>
<proteinExistence type="predicted"/>
<evidence type="ECO:0000256" key="4">
    <source>
        <dbReference type="ARBA" id="ARBA00023136"/>
    </source>
</evidence>
<dbReference type="Pfam" id="PF07690">
    <property type="entry name" value="MFS_1"/>
    <property type="match status" value="1"/>
</dbReference>
<dbReference type="InterPro" id="IPR036259">
    <property type="entry name" value="MFS_trans_sf"/>
</dbReference>
<feature type="transmembrane region" description="Helical" evidence="6">
    <location>
        <begin position="386"/>
        <end position="407"/>
    </location>
</feature>
<feature type="domain" description="Major facilitator superfamily (MFS) profile" evidence="7">
    <location>
        <begin position="74"/>
        <end position="509"/>
    </location>
</feature>
<keyword evidence="9" id="KW-1185">Reference proteome</keyword>
<accession>A0AAJ0GA32</accession>
<sequence>MARRKTSDKSIQTSVHPVASNSDSDGLVALSPLNKEGAAQVAQAPEDDPRRVLTEEEAYAVLGFNFPVWKKWWIITSVFIVQLSMNFNAAIYGSAVPGFKAEFGTSHARSMLGMMVFLILYAFGCELWAPWSEELGRWPIMQASLSLVNVWQFGNGFARSFTYILVFRALGGLSSAGGSVTLGMVADMWEPEDQQYAVAYVVLSSVAGSVIAPIAGGFIQTYLPWEWVFWISLIFGAVAQLFHAFTPETRASVLLDREAKRRRKLGIDPNIYGPNEIEGPLAKRIFTMHSLKLMFRPYKFLGTEPIVLFLSLLSGFADALIYVGLESFGLVMGRWNFTAIQTGLSFISILLGYIVAYAIFMPRYYYDRKMMQETPDKCTPERRLWLLLWLGPLMPIGLLIWSFGAFGPPDVHWIVPLIGAFLIGVANFAIYMATIDYMIAAYGPFAASATGGNGFCRDLLAGVSAPATRPLYENIANGTKWQLTAPSLILTAIGVLLTIPVYVFYYYGAWFRKRSPYAQELEQVRAEKRPQRKEAIAGAESRKTTPTNSRPASRSTSPTRVVDRNELSIEPIGA</sequence>
<evidence type="ECO:0000313" key="9">
    <source>
        <dbReference type="Proteomes" id="UP001271007"/>
    </source>
</evidence>
<evidence type="ECO:0000313" key="8">
    <source>
        <dbReference type="EMBL" id="KAK3054024.1"/>
    </source>
</evidence>
<feature type="transmembrane region" description="Helical" evidence="6">
    <location>
        <begin position="161"/>
        <end position="185"/>
    </location>
</feature>
<dbReference type="AlphaFoldDB" id="A0AAJ0GA32"/>
<evidence type="ECO:0000256" key="3">
    <source>
        <dbReference type="ARBA" id="ARBA00022989"/>
    </source>
</evidence>
<keyword evidence="2 6" id="KW-0812">Transmembrane</keyword>
<gene>
    <name evidence="8" type="ORF">LTR09_004801</name>
</gene>
<dbReference type="FunFam" id="1.20.1250.20:FF:000088">
    <property type="entry name" value="MFS multidrug transporter, putative"/>
    <property type="match status" value="1"/>
</dbReference>
<feature type="region of interest" description="Disordered" evidence="5">
    <location>
        <begin position="1"/>
        <end position="28"/>
    </location>
</feature>
<evidence type="ECO:0000256" key="5">
    <source>
        <dbReference type="SAM" id="MobiDB-lite"/>
    </source>
</evidence>
<evidence type="ECO:0000256" key="6">
    <source>
        <dbReference type="SAM" id="Phobius"/>
    </source>
</evidence>